<reference evidence="1" key="1">
    <citation type="submission" date="2021-02" db="EMBL/GenBank/DDBJ databases">
        <authorList>
            <person name="Nowell W R."/>
        </authorList>
    </citation>
    <scope>NUCLEOTIDE SEQUENCE</scope>
</reference>
<dbReference type="Proteomes" id="UP000663873">
    <property type="component" value="Unassembled WGS sequence"/>
</dbReference>
<dbReference type="AlphaFoldDB" id="A0A821XFJ2"/>
<proteinExistence type="predicted"/>
<sequence>NSAVSHVWNAAAHNTDFNRPASPSSGRAWEKIDQYLHKQDALDAVRSVWNHAAHPNAQPSQS</sequence>
<evidence type="ECO:0000313" key="2">
    <source>
        <dbReference type="Proteomes" id="UP000663873"/>
    </source>
</evidence>
<keyword evidence="2" id="KW-1185">Reference proteome</keyword>
<feature type="non-terminal residue" evidence="1">
    <location>
        <position position="1"/>
    </location>
</feature>
<comment type="caution">
    <text evidence="1">The sequence shown here is derived from an EMBL/GenBank/DDBJ whole genome shotgun (WGS) entry which is preliminary data.</text>
</comment>
<protein>
    <submittedName>
        <fullName evidence="1">Uncharacterized protein</fullName>
    </submittedName>
</protein>
<organism evidence="1 2">
    <name type="scientific">Rotaria socialis</name>
    <dbReference type="NCBI Taxonomy" id="392032"/>
    <lineage>
        <taxon>Eukaryota</taxon>
        <taxon>Metazoa</taxon>
        <taxon>Spiralia</taxon>
        <taxon>Gnathifera</taxon>
        <taxon>Rotifera</taxon>
        <taxon>Eurotatoria</taxon>
        <taxon>Bdelloidea</taxon>
        <taxon>Philodinida</taxon>
        <taxon>Philodinidae</taxon>
        <taxon>Rotaria</taxon>
    </lineage>
</organism>
<accession>A0A821XFJ2</accession>
<feature type="non-terminal residue" evidence="1">
    <location>
        <position position="62"/>
    </location>
</feature>
<name>A0A821XFJ2_9BILA</name>
<dbReference type="EMBL" id="CAJOBP010089853">
    <property type="protein sequence ID" value="CAF4943191.1"/>
    <property type="molecule type" value="Genomic_DNA"/>
</dbReference>
<evidence type="ECO:0000313" key="1">
    <source>
        <dbReference type="EMBL" id="CAF4943191.1"/>
    </source>
</evidence>
<gene>
    <name evidence="1" type="ORF">UJA718_LOCUS47419</name>
</gene>